<keyword evidence="2" id="KW-0560">Oxidoreductase</keyword>
<dbReference type="InterPro" id="IPR016208">
    <property type="entry name" value="Ald_Oxase/xanthine_DH-like"/>
</dbReference>
<dbReference type="SMART" id="SM01008">
    <property type="entry name" value="Ald_Xan_dh_C"/>
    <property type="match status" value="1"/>
</dbReference>
<dbReference type="Pfam" id="PF01315">
    <property type="entry name" value="Ald_Xan_dh_C"/>
    <property type="match status" value="1"/>
</dbReference>
<dbReference type="PANTHER" id="PTHR11908:SF153">
    <property type="entry name" value="DEHYDROGENASE"/>
    <property type="match status" value="1"/>
</dbReference>
<dbReference type="SUPFAM" id="SSF56003">
    <property type="entry name" value="Molybdenum cofactor-binding domain"/>
    <property type="match status" value="1"/>
</dbReference>
<dbReference type="Gene3D" id="3.30.365.10">
    <property type="entry name" value="Aldehyde oxidase/xanthine dehydrogenase, molybdopterin binding domain"/>
    <property type="match status" value="4"/>
</dbReference>
<dbReference type="GO" id="GO:0005506">
    <property type="term" value="F:iron ion binding"/>
    <property type="evidence" value="ECO:0007669"/>
    <property type="project" value="InterPro"/>
</dbReference>
<name>A0A839U811_9HYPH</name>
<evidence type="ECO:0000259" key="1">
    <source>
        <dbReference type="SMART" id="SM01008"/>
    </source>
</evidence>
<dbReference type="EC" id="1.17.1.4" evidence="2"/>
<keyword evidence="3" id="KW-1185">Reference proteome</keyword>
<dbReference type="Pfam" id="PF20256">
    <property type="entry name" value="MoCoBD_2"/>
    <property type="match status" value="1"/>
</dbReference>
<evidence type="ECO:0000313" key="2">
    <source>
        <dbReference type="EMBL" id="MBB3146124.1"/>
    </source>
</evidence>
<dbReference type="PANTHER" id="PTHR11908">
    <property type="entry name" value="XANTHINE DEHYDROGENASE"/>
    <property type="match status" value="1"/>
</dbReference>
<comment type="caution">
    <text evidence="2">The sequence shown here is derived from an EMBL/GenBank/DDBJ whole genome shotgun (WGS) entry which is preliminary data.</text>
</comment>
<sequence length="734" mass="79475">MDQEQTVTGKSIFRIDGPPKVRGEAKYAAEYKVPDLLHAYVVTASIAKGRILSIDLSAARQFPGVVEILSHKNRPWFWPVSFLYKDAAGPPGKPFMPLYDDRVHFSGQPVALVIAESYEAARDAAALVGVTYKAEPHATDLARSPAFIPRKHRIGVAPVPHPTGDADRAFASAPVKIEAAYTTSPENHHPMELFATTVEWGDNIVTVYDKTQSPKSVELFLKVAFRLIGRKVRVVSSYVGGGFGLGLRPQQSVFLAVMAAKSLKRSVRLVLPRDHMFALGYRANTVQTVSLAADEKGRLQAIRHKAIAATSQFEDAQDPILLFSASLYRCDNVKLNYELAKLDTVSPCDMRAPGAATGMFALESAMDELAYALGADPLALRLTNYTERDQSENRPFSSKALRECYAQGSERFGWDKRSHAPRSMREDKELIGWGMATGAWEAAMSPAPARAEVRLRSDGKFEVTSSITDIGTGTYTILSQIAADELETPIERIVVRLGDSALPFNPIQGGSWTAATSGAAVQSACRKLKAKITSQAKKAGVLDRRPGTELLSASALADLLKLRRGGELSATGTMFSPPFGKRFSSATHAAVFAEVRVDEELSVVRVTRIVCAVAAGRILNPTTARSQIIGATVMGIGKALHEDTAYDHNLGRCMAHSFGDYHIPSNADVYDIDVVFVDETDTQVSPLGVKGVGEIGVVAVAPAIANAIFHATGQRMRDLPITIDRLARARSRAS</sequence>
<feature type="domain" description="Aldehyde oxidase/xanthine dehydrogenase a/b hammerhead" evidence="1">
    <location>
        <begin position="22"/>
        <end position="136"/>
    </location>
</feature>
<organism evidence="2 3">
    <name type="scientific">Phyllobacterium trifolii</name>
    <dbReference type="NCBI Taxonomy" id="300193"/>
    <lineage>
        <taxon>Bacteria</taxon>
        <taxon>Pseudomonadati</taxon>
        <taxon>Pseudomonadota</taxon>
        <taxon>Alphaproteobacteria</taxon>
        <taxon>Hyphomicrobiales</taxon>
        <taxon>Phyllobacteriaceae</taxon>
        <taxon>Phyllobacterium</taxon>
    </lineage>
</organism>
<dbReference type="AlphaFoldDB" id="A0A839U811"/>
<dbReference type="Gene3D" id="3.90.1170.50">
    <property type="entry name" value="Aldehyde oxidase/xanthine dehydrogenase, a/b hammerhead"/>
    <property type="match status" value="1"/>
</dbReference>
<dbReference type="Proteomes" id="UP000554520">
    <property type="component" value="Unassembled WGS sequence"/>
</dbReference>
<reference evidence="2 3" key="1">
    <citation type="submission" date="2020-08" db="EMBL/GenBank/DDBJ databases">
        <title>Genomic Encyclopedia of Type Strains, Phase III (KMG-III): the genomes of soil and plant-associated and newly described type strains.</title>
        <authorList>
            <person name="Whitman W."/>
        </authorList>
    </citation>
    <scope>NUCLEOTIDE SEQUENCE [LARGE SCALE GENOMIC DNA]</scope>
    <source>
        <strain evidence="2 3">CECT 7015</strain>
    </source>
</reference>
<accession>A0A839U811</accession>
<dbReference type="InterPro" id="IPR036856">
    <property type="entry name" value="Ald_Oxase/Xan_DH_a/b_sf"/>
</dbReference>
<dbReference type="InterPro" id="IPR046867">
    <property type="entry name" value="AldOxase/xan_DH_MoCoBD2"/>
</dbReference>
<evidence type="ECO:0000313" key="3">
    <source>
        <dbReference type="Proteomes" id="UP000554520"/>
    </source>
</evidence>
<dbReference type="InterPro" id="IPR008274">
    <property type="entry name" value="AldOxase/xan_DH_MoCoBD1"/>
</dbReference>
<dbReference type="EMBL" id="JACHXN010000007">
    <property type="protein sequence ID" value="MBB3146124.1"/>
    <property type="molecule type" value="Genomic_DNA"/>
</dbReference>
<gene>
    <name evidence="2" type="ORF">FHS21_002539</name>
</gene>
<protein>
    <submittedName>
        <fullName evidence="2">Xanthine dehydrogenase YagR molybdenum-binding subunit</fullName>
        <ecNumber evidence="2">1.17.1.4</ecNumber>
    </submittedName>
</protein>
<proteinExistence type="predicted"/>
<dbReference type="RefSeq" id="WP_183661990.1">
    <property type="nucleotide sequence ID" value="NZ_JACHXN010000007.1"/>
</dbReference>
<dbReference type="Pfam" id="PF02738">
    <property type="entry name" value="MoCoBD_1"/>
    <property type="match status" value="1"/>
</dbReference>
<dbReference type="InterPro" id="IPR000674">
    <property type="entry name" value="Ald_Oxase/Xan_DH_a/b"/>
</dbReference>
<dbReference type="SUPFAM" id="SSF54665">
    <property type="entry name" value="CO dehydrogenase molybdoprotein N-domain-like"/>
    <property type="match status" value="1"/>
</dbReference>
<dbReference type="InterPro" id="IPR037165">
    <property type="entry name" value="AldOxase/xan_DH_Mopterin-bd_sf"/>
</dbReference>
<dbReference type="GO" id="GO:0004854">
    <property type="term" value="F:xanthine dehydrogenase activity"/>
    <property type="evidence" value="ECO:0007669"/>
    <property type="project" value="UniProtKB-EC"/>
</dbReference>